<evidence type="ECO:0000256" key="3">
    <source>
        <dbReference type="ARBA" id="ARBA00022448"/>
    </source>
</evidence>
<comment type="similarity">
    <text evidence="2">Belongs to the complex I NDUFA5 subunit family.</text>
</comment>
<evidence type="ECO:0000313" key="9">
    <source>
        <dbReference type="EMBL" id="TGZ83291.1"/>
    </source>
</evidence>
<name>A0A4S2N2G2_9PEZI</name>
<dbReference type="InterPro" id="IPR006806">
    <property type="entry name" value="NDUFA5"/>
</dbReference>
<dbReference type="GO" id="GO:0022904">
    <property type="term" value="P:respiratory electron transport chain"/>
    <property type="evidence" value="ECO:0007669"/>
    <property type="project" value="InterPro"/>
</dbReference>
<keyword evidence="7" id="KW-0496">Mitochondrion</keyword>
<dbReference type="AlphaFoldDB" id="A0A4S2N2G2"/>
<reference evidence="9 10" key="1">
    <citation type="submission" date="2019-04" db="EMBL/GenBank/DDBJ databases">
        <title>Comparative genomics and transcriptomics to analyze fruiting body development in filamentous ascomycetes.</title>
        <authorList>
            <consortium name="DOE Joint Genome Institute"/>
            <person name="Lutkenhaus R."/>
            <person name="Traeger S."/>
            <person name="Breuer J."/>
            <person name="Kuo A."/>
            <person name="Lipzen A."/>
            <person name="Pangilinan J."/>
            <person name="Dilworth D."/>
            <person name="Sandor L."/>
            <person name="Poggeler S."/>
            <person name="Barry K."/>
            <person name="Grigoriev I.V."/>
            <person name="Nowrousian M."/>
        </authorList>
    </citation>
    <scope>NUCLEOTIDE SEQUENCE [LARGE SCALE GENOMIC DNA]</scope>
    <source>
        <strain evidence="9 10">CBS 389.68</strain>
    </source>
</reference>
<proteinExistence type="inferred from homology"/>
<evidence type="ECO:0000256" key="4">
    <source>
        <dbReference type="ARBA" id="ARBA00022660"/>
    </source>
</evidence>
<evidence type="ECO:0000256" key="7">
    <source>
        <dbReference type="ARBA" id="ARBA00023128"/>
    </source>
</evidence>
<evidence type="ECO:0000256" key="6">
    <source>
        <dbReference type="ARBA" id="ARBA00022982"/>
    </source>
</evidence>
<evidence type="ECO:0000313" key="10">
    <source>
        <dbReference type="Proteomes" id="UP000298138"/>
    </source>
</evidence>
<dbReference type="EMBL" id="ML220114">
    <property type="protein sequence ID" value="TGZ83291.1"/>
    <property type="molecule type" value="Genomic_DNA"/>
</dbReference>
<keyword evidence="10" id="KW-1185">Reference proteome</keyword>
<dbReference type="PANTHER" id="PTHR12653:SF0">
    <property type="entry name" value="NADH DEHYDROGENASE [UBIQUINONE] 1 ALPHA SUBCOMPLEX SUBUNIT 5"/>
    <property type="match status" value="1"/>
</dbReference>
<gene>
    <name evidence="9" type="ORF">EX30DRAFT_339489</name>
</gene>
<dbReference type="PANTHER" id="PTHR12653">
    <property type="entry name" value="NADH-UBIQUINONE OXIDOREDUCTASE 13 KD-B SUBUNIT"/>
    <property type="match status" value="1"/>
</dbReference>
<protein>
    <submittedName>
        <fullName evidence="9">Uncharacterized protein</fullName>
    </submittedName>
</protein>
<evidence type="ECO:0000256" key="5">
    <source>
        <dbReference type="ARBA" id="ARBA00022792"/>
    </source>
</evidence>
<keyword evidence="4" id="KW-0679">Respiratory chain</keyword>
<sequence length="224" mass="25427">MRAALRLFTPRSPAFTPTGVTGVLTHPHPRPTLLAVYNETLKVLSQLPSHSVYRKSAENLTKHRLAIVEAAKPPGFDEYASHYGDKPVPIEDVGLWMKEALWHFLKNTPDAGHKLWIEHQIRRWDPIPMPEGLEQKVPKAEATKPEDLEYNVVLEPDMTAEQVTDVENKIQDGLIEDIIESGWNELVCAKTMLKEKVWEPLEVAPEKGQWEAFERTPKAVTAQD</sequence>
<dbReference type="InParanoid" id="A0A4S2N2G2"/>
<dbReference type="OrthoDB" id="286811at2759"/>
<keyword evidence="3" id="KW-0813">Transport</keyword>
<keyword evidence="5" id="KW-0999">Mitochondrion inner membrane</keyword>
<accession>A0A4S2N2G2</accession>
<dbReference type="Pfam" id="PF04716">
    <property type="entry name" value="ETC_C1_NDUFA5"/>
    <property type="match status" value="1"/>
</dbReference>
<evidence type="ECO:0000256" key="8">
    <source>
        <dbReference type="ARBA" id="ARBA00023136"/>
    </source>
</evidence>
<evidence type="ECO:0000256" key="1">
    <source>
        <dbReference type="ARBA" id="ARBA00004443"/>
    </source>
</evidence>
<comment type="subcellular location">
    <subcellularLocation>
        <location evidence="1">Mitochondrion inner membrane</location>
        <topology evidence="1">Peripheral membrane protein</topology>
        <orientation evidence="1">Matrix side</orientation>
    </subcellularLocation>
</comment>
<organism evidence="9 10">
    <name type="scientific">Ascodesmis nigricans</name>
    <dbReference type="NCBI Taxonomy" id="341454"/>
    <lineage>
        <taxon>Eukaryota</taxon>
        <taxon>Fungi</taxon>
        <taxon>Dikarya</taxon>
        <taxon>Ascomycota</taxon>
        <taxon>Pezizomycotina</taxon>
        <taxon>Pezizomycetes</taxon>
        <taxon>Pezizales</taxon>
        <taxon>Ascodesmidaceae</taxon>
        <taxon>Ascodesmis</taxon>
    </lineage>
</organism>
<keyword evidence="6" id="KW-0249">Electron transport</keyword>
<dbReference type="STRING" id="341454.A0A4S2N2G2"/>
<keyword evidence="8" id="KW-0472">Membrane</keyword>
<dbReference type="GO" id="GO:0005743">
    <property type="term" value="C:mitochondrial inner membrane"/>
    <property type="evidence" value="ECO:0007669"/>
    <property type="project" value="UniProtKB-SubCell"/>
</dbReference>
<dbReference type="Proteomes" id="UP000298138">
    <property type="component" value="Unassembled WGS sequence"/>
</dbReference>
<evidence type="ECO:0000256" key="2">
    <source>
        <dbReference type="ARBA" id="ARBA00010261"/>
    </source>
</evidence>